<dbReference type="SUPFAM" id="SSF55120">
    <property type="entry name" value="Pseudouridine synthase"/>
    <property type="match status" value="1"/>
</dbReference>
<dbReference type="PROSITE" id="PS01129">
    <property type="entry name" value="PSI_RLU"/>
    <property type="match status" value="1"/>
</dbReference>
<keyword evidence="3" id="KW-0694">RNA-binding</keyword>
<dbReference type="PROSITE" id="PS50889">
    <property type="entry name" value="S4"/>
    <property type="match status" value="1"/>
</dbReference>
<dbReference type="GO" id="GO:0120159">
    <property type="term" value="F:rRNA pseudouridine synthase activity"/>
    <property type="evidence" value="ECO:0007669"/>
    <property type="project" value="UniProtKB-ARBA"/>
</dbReference>
<dbReference type="AlphaFoldDB" id="A0A1T4KV80"/>
<dbReference type="GO" id="GO:0000455">
    <property type="term" value="P:enzyme-directed rRNA pseudouridine synthesis"/>
    <property type="evidence" value="ECO:0007669"/>
    <property type="project" value="UniProtKB-ARBA"/>
</dbReference>
<keyword evidence="2" id="KW-0413">Isomerase</keyword>
<dbReference type="SMART" id="SM00363">
    <property type="entry name" value="S4"/>
    <property type="match status" value="1"/>
</dbReference>
<dbReference type="InterPro" id="IPR020103">
    <property type="entry name" value="PsdUridine_synth_cat_dom_sf"/>
</dbReference>
<organism evidence="5 6">
    <name type="scientific">Cetobacterium ceti</name>
    <dbReference type="NCBI Taxonomy" id="180163"/>
    <lineage>
        <taxon>Bacteria</taxon>
        <taxon>Fusobacteriati</taxon>
        <taxon>Fusobacteriota</taxon>
        <taxon>Fusobacteriia</taxon>
        <taxon>Fusobacteriales</taxon>
        <taxon>Fusobacteriaceae</taxon>
        <taxon>Cetobacterium</taxon>
    </lineage>
</organism>
<dbReference type="PANTHER" id="PTHR21600">
    <property type="entry name" value="MITOCHONDRIAL RNA PSEUDOURIDINE SYNTHASE"/>
    <property type="match status" value="1"/>
</dbReference>
<evidence type="ECO:0000313" key="5">
    <source>
        <dbReference type="EMBL" id="SJZ46344.1"/>
    </source>
</evidence>
<feature type="domain" description="RNA-binding S4" evidence="4">
    <location>
        <begin position="12"/>
        <end position="72"/>
    </location>
</feature>
<sequence>MEYIVEKNYEDVRLDKFLRKKFPDLPLTEIFKGIRVGKIKINGKKKKENYRLQLGDIIKIFLNVEMTSKDSSDQEFIKLTSRDVETIKAGIVYEDKDIVIFNKKGEMVMHKGSGHDYGISEMMKSYYKNQEFNFVNRIDKSTSGLIIGAKDLIATRVLSEEIRENRVEKKYYILVHGVIKKDKFTIKNYLKKIDDKVVETDSEDKDGKISISYFKTLKRYSNKTLLEGTLETGRTHQLRVQLANMGNPIVGDRRYGAKDHEKEMYLCSYYCEISKCSIQVEIPLPEHFKEKNWERNSGGKKIDSKK</sequence>
<evidence type="ECO:0000256" key="1">
    <source>
        <dbReference type="ARBA" id="ARBA00010876"/>
    </source>
</evidence>
<dbReference type="SUPFAM" id="SSF55174">
    <property type="entry name" value="Alpha-L RNA-binding motif"/>
    <property type="match status" value="1"/>
</dbReference>
<dbReference type="EMBL" id="FUWX01000005">
    <property type="protein sequence ID" value="SJZ46344.1"/>
    <property type="molecule type" value="Genomic_DNA"/>
</dbReference>
<evidence type="ECO:0000313" key="6">
    <source>
        <dbReference type="Proteomes" id="UP000191153"/>
    </source>
</evidence>
<dbReference type="Gene3D" id="3.30.2350.10">
    <property type="entry name" value="Pseudouridine synthase"/>
    <property type="match status" value="1"/>
</dbReference>
<accession>A0A1T4KV80</accession>
<reference evidence="5 6" key="1">
    <citation type="submission" date="2017-02" db="EMBL/GenBank/DDBJ databases">
        <authorList>
            <person name="Peterson S.W."/>
        </authorList>
    </citation>
    <scope>NUCLEOTIDE SEQUENCE [LARGE SCALE GENOMIC DNA]</scope>
    <source>
        <strain evidence="5 6">ATCC 700028</strain>
    </source>
</reference>
<dbReference type="Gene3D" id="3.10.290.10">
    <property type="entry name" value="RNA-binding S4 domain"/>
    <property type="match status" value="1"/>
</dbReference>
<dbReference type="InterPro" id="IPR036986">
    <property type="entry name" value="S4_RNA-bd_sf"/>
</dbReference>
<evidence type="ECO:0000259" key="4">
    <source>
        <dbReference type="SMART" id="SM00363"/>
    </source>
</evidence>
<gene>
    <name evidence="5" type="ORF">SAMN02745174_00610</name>
</gene>
<dbReference type="CDD" id="cd02869">
    <property type="entry name" value="PseudoU_synth_RluA_like"/>
    <property type="match status" value="1"/>
</dbReference>
<keyword evidence="6" id="KW-1185">Reference proteome</keyword>
<dbReference type="STRING" id="180163.SAMN02745174_00610"/>
<proteinExistence type="inferred from homology"/>
<dbReference type="GO" id="GO:0003723">
    <property type="term" value="F:RNA binding"/>
    <property type="evidence" value="ECO:0007669"/>
    <property type="project" value="UniProtKB-KW"/>
</dbReference>
<dbReference type="InterPro" id="IPR006224">
    <property type="entry name" value="PsdUridine_synth_RluA-like_CS"/>
</dbReference>
<dbReference type="Proteomes" id="UP000191153">
    <property type="component" value="Unassembled WGS sequence"/>
</dbReference>
<evidence type="ECO:0000256" key="2">
    <source>
        <dbReference type="ARBA" id="ARBA00023235"/>
    </source>
</evidence>
<dbReference type="Pfam" id="PF00849">
    <property type="entry name" value="PseudoU_synth_2"/>
    <property type="match status" value="1"/>
</dbReference>
<dbReference type="InterPro" id="IPR002942">
    <property type="entry name" value="S4_RNA-bd"/>
</dbReference>
<comment type="similarity">
    <text evidence="1">Belongs to the pseudouridine synthase RluA family.</text>
</comment>
<name>A0A1T4KV80_9FUSO</name>
<dbReference type="RefSeq" id="WP_078693143.1">
    <property type="nucleotide sequence ID" value="NZ_FUWX01000005.1"/>
</dbReference>
<dbReference type="InterPro" id="IPR050188">
    <property type="entry name" value="RluA_PseudoU_synthase"/>
</dbReference>
<evidence type="ECO:0000256" key="3">
    <source>
        <dbReference type="PROSITE-ProRule" id="PRU00182"/>
    </source>
</evidence>
<dbReference type="OrthoDB" id="9807829at2"/>
<dbReference type="PANTHER" id="PTHR21600:SF83">
    <property type="entry name" value="PSEUDOURIDYLATE SYNTHASE RPUSD4, MITOCHONDRIAL"/>
    <property type="match status" value="1"/>
</dbReference>
<dbReference type="InterPro" id="IPR006145">
    <property type="entry name" value="PsdUridine_synth_RsuA/RluA"/>
</dbReference>
<dbReference type="Pfam" id="PF01479">
    <property type="entry name" value="S4"/>
    <property type="match status" value="1"/>
</dbReference>
<protein>
    <submittedName>
        <fullName evidence="5">23S rRNA pseudouridine955/2504/2580 synthase</fullName>
    </submittedName>
</protein>